<dbReference type="InterPro" id="IPR039883">
    <property type="entry name" value="Fcf2/DNTTIP2"/>
</dbReference>
<dbReference type="Proteomes" id="UP000241769">
    <property type="component" value="Unassembled WGS sequence"/>
</dbReference>
<name>A0A2P6MZ82_9EUKA</name>
<dbReference type="OrthoDB" id="427886at2759"/>
<evidence type="ECO:0000259" key="4">
    <source>
        <dbReference type="Pfam" id="PF08698"/>
    </source>
</evidence>
<dbReference type="EMBL" id="MDYQ01000288">
    <property type="protein sequence ID" value="PRP76994.1"/>
    <property type="molecule type" value="Genomic_DNA"/>
</dbReference>
<keyword evidence="5" id="KW-0808">Transferase</keyword>
<keyword evidence="6" id="KW-1185">Reference proteome</keyword>
<accession>A0A2P6MZ82</accession>
<dbReference type="GO" id="GO:0016740">
    <property type="term" value="F:transferase activity"/>
    <property type="evidence" value="ECO:0007669"/>
    <property type="project" value="UniProtKB-KW"/>
</dbReference>
<dbReference type="PANTHER" id="PTHR21686:SF12">
    <property type="entry name" value="DEOXYNUCLEOTIDYLTRANSFERASE TERMINAL-INTERACTING PROTEIN 2"/>
    <property type="match status" value="1"/>
</dbReference>
<dbReference type="GO" id="GO:0006396">
    <property type="term" value="P:RNA processing"/>
    <property type="evidence" value="ECO:0007669"/>
    <property type="project" value="TreeGrafter"/>
</dbReference>
<evidence type="ECO:0000313" key="6">
    <source>
        <dbReference type="Proteomes" id="UP000241769"/>
    </source>
</evidence>
<feature type="region of interest" description="Disordered" evidence="3">
    <location>
        <begin position="122"/>
        <end position="153"/>
    </location>
</feature>
<reference evidence="5 6" key="1">
    <citation type="journal article" date="2018" name="Genome Biol. Evol.">
        <title>Multiple Roots of Fruiting Body Formation in Amoebozoa.</title>
        <authorList>
            <person name="Hillmann F."/>
            <person name="Forbes G."/>
            <person name="Novohradska S."/>
            <person name="Ferling I."/>
            <person name="Riege K."/>
            <person name="Groth M."/>
            <person name="Westermann M."/>
            <person name="Marz M."/>
            <person name="Spaller T."/>
            <person name="Winckler T."/>
            <person name="Schaap P."/>
            <person name="Glockner G."/>
        </authorList>
    </citation>
    <scope>NUCLEOTIDE SEQUENCE [LARGE SCALE GENOMIC DNA]</scope>
    <source>
        <strain evidence="5 6">Jena</strain>
    </source>
</reference>
<dbReference type="InterPro" id="IPR014810">
    <property type="entry name" value="Fcf2_C"/>
</dbReference>
<protein>
    <submittedName>
        <fullName evidence="5">Deoxynucleotidyltransferase terminal-interacting protein 2</fullName>
    </submittedName>
</protein>
<sequence>MSKLKLDYSLIDNIEKGNHVDTQHTLREAAIEKQKNRVKTTGKGWFDMPLQTIDSADLAVIKAREDLKRKRPTKGDEKPKFRQIGTVVDDALSFYSSRLTNKQRGHSLTDEFMRDEQFLSKMEKKQQGIKRKKKEVAKKYSSLKEKPMKKKKR</sequence>
<evidence type="ECO:0000256" key="2">
    <source>
        <dbReference type="ARBA" id="ARBA00023242"/>
    </source>
</evidence>
<dbReference type="AlphaFoldDB" id="A0A2P6MZ82"/>
<dbReference type="PANTHER" id="PTHR21686">
    <property type="entry name" value="DEOXYNUCLEOTIDYLTRANSFERASE TERMINAL-INTERACTING PROTEIN 2"/>
    <property type="match status" value="1"/>
</dbReference>
<feature type="compositionally biased region" description="Basic residues" evidence="3">
    <location>
        <begin position="127"/>
        <end position="136"/>
    </location>
</feature>
<organism evidence="5 6">
    <name type="scientific">Planoprotostelium fungivorum</name>
    <dbReference type="NCBI Taxonomy" id="1890364"/>
    <lineage>
        <taxon>Eukaryota</taxon>
        <taxon>Amoebozoa</taxon>
        <taxon>Evosea</taxon>
        <taxon>Variosea</taxon>
        <taxon>Cavosteliida</taxon>
        <taxon>Cavosteliaceae</taxon>
        <taxon>Planoprotostelium</taxon>
    </lineage>
</organism>
<dbReference type="Pfam" id="PF08698">
    <property type="entry name" value="Fcf2"/>
    <property type="match status" value="1"/>
</dbReference>
<dbReference type="GO" id="GO:0003723">
    <property type="term" value="F:RNA binding"/>
    <property type="evidence" value="ECO:0007669"/>
    <property type="project" value="TreeGrafter"/>
</dbReference>
<dbReference type="GO" id="GO:0005730">
    <property type="term" value="C:nucleolus"/>
    <property type="evidence" value="ECO:0007669"/>
    <property type="project" value="UniProtKB-SubCell"/>
</dbReference>
<dbReference type="InParanoid" id="A0A2P6MZ82"/>
<keyword evidence="2" id="KW-0539">Nucleus</keyword>
<gene>
    <name evidence="5" type="ORF">PROFUN_14705</name>
</gene>
<evidence type="ECO:0000256" key="1">
    <source>
        <dbReference type="ARBA" id="ARBA00004604"/>
    </source>
</evidence>
<evidence type="ECO:0000313" key="5">
    <source>
        <dbReference type="EMBL" id="PRP76994.1"/>
    </source>
</evidence>
<comment type="caution">
    <text evidence="5">The sequence shown here is derived from an EMBL/GenBank/DDBJ whole genome shotgun (WGS) entry which is preliminary data.</text>
</comment>
<comment type="subcellular location">
    <subcellularLocation>
        <location evidence="1">Nucleus</location>
        <location evidence="1">Nucleolus</location>
    </subcellularLocation>
</comment>
<dbReference type="STRING" id="1890364.A0A2P6MZ82"/>
<proteinExistence type="predicted"/>
<feature type="domain" description="Fcf2 pre-rRNA processing C-terminal" evidence="4">
    <location>
        <begin position="39"/>
        <end position="125"/>
    </location>
</feature>
<evidence type="ECO:0000256" key="3">
    <source>
        <dbReference type="SAM" id="MobiDB-lite"/>
    </source>
</evidence>